<protein>
    <recommendedName>
        <fullName evidence="3">DNA-directed DNA polymerase</fullName>
    </recommendedName>
</protein>
<dbReference type="SUPFAM" id="SSF53098">
    <property type="entry name" value="Ribonuclease H-like"/>
    <property type="match status" value="1"/>
</dbReference>
<dbReference type="Gene3D" id="3.30.420.10">
    <property type="entry name" value="Ribonuclease H-like superfamily/Ribonuclease H"/>
    <property type="match status" value="1"/>
</dbReference>
<keyword evidence="2" id="KW-1185">Reference proteome</keyword>
<dbReference type="GO" id="GO:0003676">
    <property type="term" value="F:nucleic acid binding"/>
    <property type="evidence" value="ECO:0007669"/>
    <property type="project" value="InterPro"/>
</dbReference>
<sequence>MMPSQEAYDIYLDVLTHKIEYKDLDIKDCTFDFHVIELPYGGSLNKPPLDEKEIANKRSICQIKNNDNICLARSIVTALCIQNPELLCEKLGYKKLNKNDIPYIKKGRLLQKTLAVKLHEMCNIPLEVCNLDYVKQFEKFLDIQINIFCRENFNEKIYSGVYKPISIYIYNNRNHFDVITTITGFLGKRNYCDYCQVSYKRNDEHKCLLKCARCFRKESNCEGEEFLCNDCFRSFKGKKCYENHKYKNDKASVCEILWKCSKCKRNLNRIERKPEDHKCSERQCKNCRDFVDKDHKCYMKTKRSKGGLCQYSCFKKQNLDGTLEECGLCKQSAGISCMKTCNIKKPDKRYDLCDQCKYTDFSEKYFFFDLETMQETGNHEVNVVINHDFHGNKTIFNDENEYCRWLFDGKHYGYTVLAHYGKGFDFQFLAKYCFKNKIKVFTIYQGNKLMYMQSSDYNIRFIDSFNFTLIPLRNFPKTFGLRELAKGYFPHLFNTKSNQNYIGKYPDKCYYGYDSMTGEQRKTFEKWYGTVKDETFDFRKEIIKYCDSDVDILRIGCLELKKLFLKTADIDPFRYVTLAGVCMAIYRNNFLKENTIAIDEDVIQ</sequence>
<proteinExistence type="predicted"/>
<dbReference type="PANTHER" id="PTHR33568:SF3">
    <property type="entry name" value="DNA-DIRECTED DNA POLYMERASE"/>
    <property type="match status" value="1"/>
</dbReference>
<evidence type="ECO:0000313" key="1">
    <source>
        <dbReference type="EMBL" id="GBN04848.1"/>
    </source>
</evidence>
<evidence type="ECO:0008006" key="3">
    <source>
        <dbReference type="Google" id="ProtNLM"/>
    </source>
</evidence>
<dbReference type="PANTHER" id="PTHR33568">
    <property type="entry name" value="DNA POLYMERASE"/>
    <property type="match status" value="1"/>
</dbReference>
<dbReference type="InterPro" id="IPR012337">
    <property type="entry name" value="RNaseH-like_sf"/>
</dbReference>
<accession>A0A4Y2KRE5</accession>
<comment type="caution">
    <text evidence="1">The sequence shown here is derived from an EMBL/GenBank/DDBJ whole genome shotgun (WGS) entry which is preliminary data.</text>
</comment>
<dbReference type="AlphaFoldDB" id="A0A4Y2KRE5"/>
<name>A0A4Y2KRE5_ARAVE</name>
<evidence type="ECO:0000313" key="2">
    <source>
        <dbReference type="Proteomes" id="UP000499080"/>
    </source>
</evidence>
<reference evidence="1 2" key="1">
    <citation type="journal article" date="2019" name="Sci. Rep.">
        <title>Orb-weaving spider Araneus ventricosus genome elucidates the spidroin gene catalogue.</title>
        <authorList>
            <person name="Kono N."/>
            <person name="Nakamura H."/>
            <person name="Ohtoshi R."/>
            <person name="Moran D.A.P."/>
            <person name="Shinohara A."/>
            <person name="Yoshida Y."/>
            <person name="Fujiwara M."/>
            <person name="Mori M."/>
            <person name="Tomita M."/>
            <person name="Arakawa K."/>
        </authorList>
    </citation>
    <scope>NUCLEOTIDE SEQUENCE [LARGE SCALE GENOMIC DNA]</scope>
</reference>
<gene>
    <name evidence="1" type="ORF">AVEN_1929_1</name>
</gene>
<dbReference type="EMBL" id="BGPR01004919">
    <property type="protein sequence ID" value="GBN04848.1"/>
    <property type="molecule type" value="Genomic_DNA"/>
</dbReference>
<dbReference type="Proteomes" id="UP000499080">
    <property type="component" value="Unassembled WGS sequence"/>
</dbReference>
<organism evidence="1 2">
    <name type="scientific">Araneus ventricosus</name>
    <name type="common">Orbweaver spider</name>
    <name type="synonym">Epeira ventricosa</name>
    <dbReference type="NCBI Taxonomy" id="182803"/>
    <lineage>
        <taxon>Eukaryota</taxon>
        <taxon>Metazoa</taxon>
        <taxon>Ecdysozoa</taxon>
        <taxon>Arthropoda</taxon>
        <taxon>Chelicerata</taxon>
        <taxon>Arachnida</taxon>
        <taxon>Araneae</taxon>
        <taxon>Araneomorphae</taxon>
        <taxon>Entelegynae</taxon>
        <taxon>Araneoidea</taxon>
        <taxon>Araneidae</taxon>
        <taxon>Araneus</taxon>
    </lineage>
</organism>
<dbReference type="OrthoDB" id="5871067at2759"/>
<dbReference type="InterPro" id="IPR036397">
    <property type="entry name" value="RNaseH_sf"/>
</dbReference>